<keyword evidence="2" id="KW-1185">Reference proteome</keyword>
<organism evidence="1 2">
    <name type="scientific">Hyalangium minutum</name>
    <dbReference type="NCBI Taxonomy" id="394096"/>
    <lineage>
        <taxon>Bacteria</taxon>
        <taxon>Pseudomonadati</taxon>
        <taxon>Myxococcota</taxon>
        <taxon>Myxococcia</taxon>
        <taxon>Myxococcales</taxon>
        <taxon>Cystobacterineae</taxon>
        <taxon>Archangiaceae</taxon>
        <taxon>Hyalangium</taxon>
    </lineage>
</organism>
<evidence type="ECO:0000313" key="1">
    <source>
        <dbReference type="EMBL" id="KFE68566.1"/>
    </source>
</evidence>
<proteinExistence type="predicted"/>
<accession>A0A085WLK3</accession>
<dbReference type="SUPFAM" id="SSF48452">
    <property type="entry name" value="TPR-like"/>
    <property type="match status" value="1"/>
</dbReference>
<evidence type="ECO:0000313" key="2">
    <source>
        <dbReference type="Proteomes" id="UP000028725"/>
    </source>
</evidence>
<dbReference type="STRING" id="394096.DB31_7803"/>
<comment type="caution">
    <text evidence="1">The sequence shown here is derived from an EMBL/GenBank/DDBJ whole genome shotgun (WGS) entry which is preliminary data.</text>
</comment>
<dbReference type="InterPro" id="IPR011990">
    <property type="entry name" value="TPR-like_helical_dom_sf"/>
</dbReference>
<dbReference type="Proteomes" id="UP000028725">
    <property type="component" value="Unassembled WGS sequence"/>
</dbReference>
<dbReference type="AlphaFoldDB" id="A0A085WLK3"/>
<dbReference type="Gene3D" id="1.25.40.10">
    <property type="entry name" value="Tetratricopeptide repeat domain"/>
    <property type="match status" value="1"/>
</dbReference>
<dbReference type="EMBL" id="JMCB01000006">
    <property type="protein sequence ID" value="KFE68566.1"/>
    <property type="molecule type" value="Genomic_DNA"/>
</dbReference>
<gene>
    <name evidence="1" type="ORF">DB31_7803</name>
</gene>
<reference evidence="1 2" key="1">
    <citation type="submission" date="2014-04" db="EMBL/GenBank/DDBJ databases">
        <title>Genome assembly of Hyalangium minutum DSM 14724.</title>
        <authorList>
            <person name="Sharma G."/>
            <person name="Subramanian S."/>
        </authorList>
    </citation>
    <scope>NUCLEOTIDE SEQUENCE [LARGE SCALE GENOMIC DNA]</scope>
    <source>
        <strain evidence="1 2">DSM 14724</strain>
    </source>
</reference>
<protein>
    <recommendedName>
        <fullName evidence="3">Tetratricopeptide repeat protein</fullName>
    </recommendedName>
</protein>
<name>A0A085WLK3_9BACT</name>
<sequence>MCLLAVGLIPGVVWAQDDFHRYFSEAVKLYNRGENEQALEQFQQAKARTYVVQQDVVVALYEGLILLELGPKEKALAALETGLLLDPDAELPVMVSPKVKEEFEALREKVRKKLARRESAKAEDMPTRAKLDPTEASKQKLFEPRSGLAQQSRMRVPAVPLALAGVGVVAAGVGAVLGNLSNTNAHKANDAYKNGRNRSRVWKLVEGEAGRARADMRGRAWSVLPTG</sequence>
<evidence type="ECO:0008006" key="3">
    <source>
        <dbReference type="Google" id="ProtNLM"/>
    </source>
</evidence>